<name>A0A816WAZ3_BRANA</name>
<feature type="compositionally biased region" description="Basic residues" evidence="1">
    <location>
        <begin position="106"/>
        <end position="116"/>
    </location>
</feature>
<dbReference type="AlphaFoldDB" id="A0A816WAZ3"/>
<accession>A0A816WAZ3</accession>
<protein>
    <submittedName>
        <fullName evidence="3">(rape) hypothetical protein</fullName>
    </submittedName>
</protein>
<keyword evidence="2" id="KW-1133">Transmembrane helix</keyword>
<organism evidence="3">
    <name type="scientific">Brassica napus</name>
    <name type="common">Rape</name>
    <dbReference type="NCBI Taxonomy" id="3708"/>
    <lineage>
        <taxon>Eukaryota</taxon>
        <taxon>Viridiplantae</taxon>
        <taxon>Streptophyta</taxon>
        <taxon>Embryophyta</taxon>
        <taxon>Tracheophyta</taxon>
        <taxon>Spermatophyta</taxon>
        <taxon>Magnoliopsida</taxon>
        <taxon>eudicotyledons</taxon>
        <taxon>Gunneridae</taxon>
        <taxon>Pentapetalae</taxon>
        <taxon>rosids</taxon>
        <taxon>malvids</taxon>
        <taxon>Brassicales</taxon>
        <taxon>Brassicaceae</taxon>
        <taxon>Brassiceae</taxon>
        <taxon>Brassica</taxon>
    </lineage>
</organism>
<evidence type="ECO:0000256" key="1">
    <source>
        <dbReference type="SAM" id="MobiDB-lite"/>
    </source>
</evidence>
<proteinExistence type="predicted"/>
<feature type="non-terminal residue" evidence="3">
    <location>
        <position position="138"/>
    </location>
</feature>
<gene>
    <name evidence="3" type="ORF">DARMORV10_A03P55200.1</name>
</gene>
<dbReference type="Proteomes" id="UP001295469">
    <property type="component" value="Chromosome A03"/>
</dbReference>
<keyword evidence="2" id="KW-0812">Transmembrane</keyword>
<feature type="compositionally biased region" description="Basic and acidic residues" evidence="1">
    <location>
        <begin position="124"/>
        <end position="138"/>
    </location>
</feature>
<feature type="region of interest" description="Disordered" evidence="1">
    <location>
        <begin position="106"/>
        <end position="138"/>
    </location>
</feature>
<sequence>GDAHASRRLATYRHLLKASSIYSLSGFDITLQSEFQTCSSCKPNHSNSFKAAKDQDPWNLVILLPLLSYSTLFSYIKSLWRHVCRSSRKRTGYTTTTTAIRLGAKKATSKLKRSRHLGNSSDSEGGKSKAALEEAKLV</sequence>
<evidence type="ECO:0000313" key="3">
    <source>
        <dbReference type="EMBL" id="CAF2131137.1"/>
    </source>
</evidence>
<feature type="transmembrane region" description="Helical" evidence="2">
    <location>
        <begin position="58"/>
        <end position="80"/>
    </location>
</feature>
<evidence type="ECO:0000256" key="2">
    <source>
        <dbReference type="SAM" id="Phobius"/>
    </source>
</evidence>
<keyword evidence="2" id="KW-0472">Membrane</keyword>
<dbReference type="EMBL" id="HG994357">
    <property type="protein sequence ID" value="CAF2131137.1"/>
    <property type="molecule type" value="Genomic_DNA"/>
</dbReference>
<reference evidence="3" key="1">
    <citation type="submission" date="2021-01" db="EMBL/GenBank/DDBJ databases">
        <authorList>
            <consortium name="Genoscope - CEA"/>
            <person name="William W."/>
        </authorList>
    </citation>
    <scope>NUCLEOTIDE SEQUENCE</scope>
</reference>